<evidence type="ECO:0000256" key="5">
    <source>
        <dbReference type="ARBA" id="ARBA00022692"/>
    </source>
</evidence>
<comment type="function">
    <text evidence="1">Resistance to tetracycline by an active tetracycline efflux. This is an energy-dependent process that decreases the accumulation of the antibiotic in whole cells. This protein functions as a metal-tetracycline/H(+) antiporter.</text>
</comment>
<dbReference type="InterPro" id="IPR005829">
    <property type="entry name" value="Sugar_transporter_CS"/>
</dbReference>
<proteinExistence type="inferred from homology"/>
<dbReference type="Gene3D" id="1.20.1250.20">
    <property type="entry name" value="MFS general substrate transporter like domains"/>
    <property type="match status" value="1"/>
</dbReference>
<dbReference type="GO" id="GO:0016020">
    <property type="term" value="C:membrane"/>
    <property type="evidence" value="ECO:0007669"/>
    <property type="project" value="UniProtKB-SubCell"/>
</dbReference>
<feature type="domain" description="Major facilitator superfamily (MFS) profile" evidence="9">
    <location>
        <begin position="8"/>
        <end position="403"/>
    </location>
</feature>
<evidence type="ECO:0000256" key="4">
    <source>
        <dbReference type="ARBA" id="ARBA00022448"/>
    </source>
</evidence>
<dbReference type="PANTHER" id="PTHR23504:SF15">
    <property type="entry name" value="MAJOR FACILITATOR SUPERFAMILY (MFS) PROFILE DOMAIN-CONTAINING PROTEIN"/>
    <property type="match status" value="1"/>
</dbReference>
<feature type="transmembrane region" description="Helical" evidence="8">
    <location>
        <begin position="308"/>
        <end position="329"/>
    </location>
</feature>
<evidence type="ECO:0000259" key="9">
    <source>
        <dbReference type="PROSITE" id="PS50850"/>
    </source>
</evidence>
<organism evidence="10 11">
    <name type="scientific">Adhaeribacter swui</name>
    <dbReference type="NCBI Taxonomy" id="2086471"/>
    <lineage>
        <taxon>Bacteria</taxon>
        <taxon>Pseudomonadati</taxon>
        <taxon>Bacteroidota</taxon>
        <taxon>Cytophagia</taxon>
        <taxon>Cytophagales</taxon>
        <taxon>Hymenobacteraceae</taxon>
        <taxon>Adhaeribacter</taxon>
    </lineage>
</organism>
<evidence type="ECO:0000256" key="2">
    <source>
        <dbReference type="ARBA" id="ARBA00004141"/>
    </source>
</evidence>
<dbReference type="RefSeq" id="WP_185273171.1">
    <property type="nucleotide sequence ID" value="NZ_CP055156.1"/>
</dbReference>
<evidence type="ECO:0000256" key="6">
    <source>
        <dbReference type="ARBA" id="ARBA00022989"/>
    </source>
</evidence>
<dbReference type="KEGG" id="aswu:HUW51_06470"/>
<dbReference type="PROSITE" id="PS50850">
    <property type="entry name" value="MFS"/>
    <property type="match status" value="1"/>
</dbReference>
<dbReference type="PROSITE" id="PS00216">
    <property type="entry name" value="SUGAR_TRANSPORT_1"/>
    <property type="match status" value="1"/>
</dbReference>
<feature type="transmembrane region" description="Helical" evidence="8">
    <location>
        <begin position="214"/>
        <end position="232"/>
    </location>
</feature>
<feature type="transmembrane region" description="Helical" evidence="8">
    <location>
        <begin position="374"/>
        <end position="396"/>
    </location>
</feature>
<dbReference type="InterPro" id="IPR011701">
    <property type="entry name" value="MFS"/>
</dbReference>
<dbReference type="AlphaFoldDB" id="A0A7G7G5F7"/>
<keyword evidence="6 8" id="KW-1133">Transmembrane helix</keyword>
<comment type="subcellular location">
    <subcellularLocation>
        <location evidence="2">Membrane</location>
        <topology evidence="2">Multi-pass membrane protein</topology>
    </subcellularLocation>
</comment>
<dbReference type="Pfam" id="PF07690">
    <property type="entry name" value="MFS_1"/>
    <property type="match status" value="2"/>
</dbReference>
<keyword evidence="7 8" id="KW-0472">Membrane</keyword>
<evidence type="ECO:0000256" key="7">
    <source>
        <dbReference type="ARBA" id="ARBA00023136"/>
    </source>
</evidence>
<dbReference type="InterPro" id="IPR036259">
    <property type="entry name" value="MFS_trans_sf"/>
</dbReference>
<dbReference type="EMBL" id="CP055156">
    <property type="protein sequence ID" value="QNF32391.1"/>
    <property type="molecule type" value="Genomic_DNA"/>
</dbReference>
<keyword evidence="5 8" id="KW-0812">Transmembrane</keyword>
<feature type="transmembrane region" description="Helical" evidence="8">
    <location>
        <begin position="50"/>
        <end position="67"/>
    </location>
</feature>
<evidence type="ECO:0000256" key="1">
    <source>
        <dbReference type="ARBA" id="ARBA00003279"/>
    </source>
</evidence>
<feature type="transmembrane region" description="Helical" evidence="8">
    <location>
        <begin position="7"/>
        <end position="30"/>
    </location>
</feature>
<comment type="similarity">
    <text evidence="3">Belongs to the major facilitator superfamily. TCR/Tet family.</text>
</comment>
<dbReference type="InterPro" id="IPR020846">
    <property type="entry name" value="MFS_dom"/>
</dbReference>
<dbReference type="Proteomes" id="UP000515237">
    <property type="component" value="Chromosome"/>
</dbReference>
<gene>
    <name evidence="10" type="ORF">HUW51_06470</name>
</gene>
<reference evidence="10 11" key="1">
    <citation type="journal article" date="2018" name="Int. J. Syst. Evol. Microbiol.">
        <title>Adhaeribacter swui sp. nov., isolated from wet mud.</title>
        <authorList>
            <person name="Kim D.U."/>
            <person name="Kim K.W."/>
            <person name="Kang M.S."/>
            <person name="Kim J.Y."/>
            <person name="Jang J.H."/>
            <person name="Kim M.K."/>
        </authorList>
    </citation>
    <scope>NUCLEOTIDE SEQUENCE [LARGE SCALE GENOMIC DNA]</scope>
    <source>
        <strain evidence="10 11">KCTC 52873</strain>
    </source>
</reference>
<accession>A0A7G7G5F7</accession>
<feature type="transmembrane region" description="Helical" evidence="8">
    <location>
        <begin position="283"/>
        <end position="302"/>
    </location>
</feature>
<dbReference type="SUPFAM" id="SSF103473">
    <property type="entry name" value="MFS general substrate transporter"/>
    <property type="match status" value="1"/>
</dbReference>
<dbReference type="PRINTS" id="PR01035">
    <property type="entry name" value="TCRTETA"/>
</dbReference>
<protein>
    <submittedName>
        <fullName evidence="10">TCR/Tet family MFS transporter</fullName>
    </submittedName>
</protein>
<dbReference type="InterPro" id="IPR001958">
    <property type="entry name" value="Tet-R_TetA/multi-R_MdtG-like"/>
</dbReference>
<dbReference type="PANTHER" id="PTHR23504">
    <property type="entry name" value="MAJOR FACILITATOR SUPERFAMILY DOMAIN-CONTAINING PROTEIN 10"/>
    <property type="match status" value="1"/>
</dbReference>
<evidence type="ECO:0000313" key="10">
    <source>
        <dbReference type="EMBL" id="QNF32391.1"/>
    </source>
</evidence>
<dbReference type="CDD" id="cd17388">
    <property type="entry name" value="MFS_TetA"/>
    <property type="match status" value="1"/>
</dbReference>
<name>A0A7G7G5F7_9BACT</name>
<feature type="transmembrane region" description="Helical" evidence="8">
    <location>
        <begin position="341"/>
        <end position="368"/>
    </location>
</feature>
<evidence type="ECO:0000256" key="8">
    <source>
        <dbReference type="SAM" id="Phobius"/>
    </source>
</evidence>
<feature type="transmembrane region" description="Helical" evidence="8">
    <location>
        <begin position="137"/>
        <end position="159"/>
    </location>
</feature>
<feature type="transmembrane region" description="Helical" evidence="8">
    <location>
        <begin position="252"/>
        <end position="271"/>
    </location>
</feature>
<keyword evidence="4" id="KW-0813">Transport</keyword>
<sequence>MIGNRQAALSFIFVTLLIDVIGFGIIIPVIPKLITQLINGNLSDASRYGGWLMFAFSVMQFLFSPVLGNLSDRYGRRPILLISLFGFALDYLFVAFAPTLAWLFVGRLIAGVTGASITTATAYIADISTPEKRAQNFGIVGAAFGLGFIIGPVIGGVLGQFGPRIPFLAAAALTLINWLYGYFILPESLSPAHRRPFSWKRANPVGSLLHLKRYPVIIGLVSCLIFIYIGAHATQSTWTYYTMEKFKWNETWVGYSLGAIDVLVAGVQGGLIRFINPLLGPKLSVYLGLALYSVGFVLFAFATKSWMMFAFLIPYCLGGIAGPAVQGIISGQVPANEQGELQGALTSLLSLTSIVGPPLMTNLFAYFTSNAVPIYFPGAPFLMGALLTLISLILALRSLANYQTPVNTPEEAISSR</sequence>
<dbReference type="GO" id="GO:0022857">
    <property type="term" value="F:transmembrane transporter activity"/>
    <property type="evidence" value="ECO:0007669"/>
    <property type="project" value="InterPro"/>
</dbReference>
<evidence type="ECO:0000256" key="3">
    <source>
        <dbReference type="ARBA" id="ARBA00007520"/>
    </source>
</evidence>
<feature type="transmembrane region" description="Helical" evidence="8">
    <location>
        <begin position="79"/>
        <end position="98"/>
    </location>
</feature>
<keyword evidence="11" id="KW-1185">Reference proteome</keyword>
<feature type="transmembrane region" description="Helical" evidence="8">
    <location>
        <begin position="165"/>
        <end position="185"/>
    </location>
</feature>
<evidence type="ECO:0000313" key="11">
    <source>
        <dbReference type="Proteomes" id="UP000515237"/>
    </source>
</evidence>